<dbReference type="Proteomes" id="UP000195321">
    <property type="component" value="Unassembled WGS sequence"/>
</dbReference>
<dbReference type="AlphaFoldDB" id="A0A1Y3MGU1"/>
<protein>
    <submittedName>
        <fullName evidence="1">Uncharacterized protein</fullName>
    </submittedName>
</protein>
<reference evidence="1 2" key="1">
    <citation type="submission" date="2017-02" db="EMBL/GenBank/DDBJ databases">
        <title>Bacillus pseudomycoides isolate FSL K6-0042.</title>
        <authorList>
            <person name="Kovac J."/>
        </authorList>
    </citation>
    <scope>NUCLEOTIDE SEQUENCE [LARGE SCALE GENOMIC DNA]</scope>
    <source>
        <strain evidence="1 2">FSL K6-0042</strain>
    </source>
</reference>
<sequence length="60" mass="7186">MKSKGENKWRSLFVFIAVTDVWKNRNGFMYIQMEKPFFLEGKEDPSMDRSGRILFRSHAK</sequence>
<name>A0A1Y3MGU1_9BACI</name>
<proteinExistence type="predicted"/>
<accession>A0A1Y3MGU1</accession>
<evidence type="ECO:0000313" key="1">
    <source>
        <dbReference type="EMBL" id="OUM49034.1"/>
    </source>
</evidence>
<dbReference type="EMBL" id="MWPX01000008">
    <property type="protein sequence ID" value="OUM49034.1"/>
    <property type="molecule type" value="Genomic_DNA"/>
</dbReference>
<evidence type="ECO:0000313" key="2">
    <source>
        <dbReference type="Proteomes" id="UP000195321"/>
    </source>
</evidence>
<organism evidence="1 2">
    <name type="scientific">Bacillus pseudomycoides</name>
    <dbReference type="NCBI Taxonomy" id="64104"/>
    <lineage>
        <taxon>Bacteria</taxon>
        <taxon>Bacillati</taxon>
        <taxon>Bacillota</taxon>
        <taxon>Bacilli</taxon>
        <taxon>Bacillales</taxon>
        <taxon>Bacillaceae</taxon>
        <taxon>Bacillus</taxon>
        <taxon>Bacillus cereus group</taxon>
    </lineage>
</organism>
<gene>
    <name evidence="1" type="ORF">BW425_09485</name>
</gene>
<comment type="caution">
    <text evidence="1">The sequence shown here is derived from an EMBL/GenBank/DDBJ whole genome shotgun (WGS) entry which is preliminary data.</text>
</comment>